<proteinExistence type="predicted"/>
<dbReference type="InterPro" id="IPR003594">
    <property type="entry name" value="HATPase_dom"/>
</dbReference>
<dbReference type="CDD" id="cd16936">
    <property type="entry name" value="HATPase_RsbW-like"/>
    <property type="match status" value="1"/>
</dbReference>
<dbReference type="Gene3D" id="3.30.565.10">
    <property type="entry name" value="Histidine kinase-like ATPase, C-terminal domain"/>
    <property type="match status" value="1"/>
</dbReference>
<organism evidence="3 4">
    <name type="scientific">Nereida ignava</name>
    <dbReference type="NCBI Taxonomy" id="282199"/>
    <lineage>
        <taxon>Bacteria</taxon>
        <taxon>Pseudomonadati</taxon>
        <taxon>Pseudomonadota</taxon>
        <taxon>Alphaproteobacteria</taxon>
        <taxon>Rhodobacterales</taxon>
        <taxon>Roseobacteraceae</taxon>
        <taxon>Nereida</taxon>
    </lineage>
</organism>
<evidence type="ECO:0000256" key="1">
    <source>
        <dbReference type="ARBA" id="ARBA00022527"/>
    </source>
</evidence>
<accession>A0A0U1NLE1</accession>
<protein>
    <submittedName>
        <fullName evidence="3">Serine-protein kinase RsbW</fullName>
    </submittedName>
</protein>
<keyword evidence="4" id="KW-1185">Reference proteome</keyword>
<gene>
    <name evidence="3" type="ORF">NIG5292_01367</name>
</gene>
<dbReference type="STRING" id="282199.GCA_001049735_01366"/>
<evidence type="ECO:0000313" key="3">
    <source>
        <dbReference type="EMBL" id="CRK75323.1"/>
    </source>
</evidence>
<dbReference type="Pfam" id="PF13581">
    <property type="entry name" value="HATPase_c_2"/>
    <property type="match status" value="1"/>
</dbReference>
<sequence>MLFEVQCDATPTGIRRVLHSIRTQLSKRTLGGAETITIAELVLAEILNNISEHAYSNTDCGTINVTADDLVWAWQFHVFDKGMAIPEAVQLPTEAATPEASRLPESGFGLIIINTLADNLEYKRSNGTNHLSFIITKVPAPTPH</sequence>
<dbReference type="EMBL" id="CVQV01000005">
    <property type="protein sequence ID" value="CRK75323.1"/>
    <property type="molecule type" value="Genomic_DNA"/>
</dbReference>
<name>A0A0U1NLE1_9RHOB</name>
<dbReference type="InterPro" id="IPR036890">
    <property type="entry name" value="HATPase_C_sf"/>
</dbReference>
<dbReference type="OrthoDB" id="9792240at2"/>
<dbReference type="PANTHER" id="PTHR35526:SF3">
    <property type="entry name" value="ANTI-SIGMA-F FACTOR RSBW"/>
    <property type="match status" value="1"/>
</dbReference>
<dbReference type="RefSeq" id="WP_158441649.1">
    <property type="nucleotide sequence ID" value="NZ_CVPC01000005.1"/>
</dbReference>
<keyword evidence="3" id="KW-0418">Kinase</keyword>
<feature type="domain" description="Histidine kinase/HSP90-like ATPase" evidence="2">
    <location>
        <begin position="9"/>
        <end position="134"/>
    </location>
</feature>
<evidence type="ECO:0000313" key="4">
    <source>
        <dbReference type="Proteomes" id="UP000048949"/>
    </source>
</evidence>
<dbReference type="Proteomes" id="UP000048949">
    <property type="component" value="Unassembled WGS sequence"/>
</dbReference>
<dbReference type="AlphaFoldDB" id="A0A0U1NLE1"/>
<dbReference type="PANTHER" id="PTHR35526">
    <property type="entry name" value="ANTI-SIGMA-F FACTOR RSBW-RELATED"/>
    <property type="match status" value="1"/>
</dbReference>
<keyword evidence="3" id="KW-0808">Transferase</keyword>
<evidence type="ECO:0000259" key="2">
    <source>
        <dbReference type="Pfam" id="PF13581"/>
    </source>
</evidence>
<keyword evidence="1" id="KW-0723">Serine/threonine-protein kinase</keyword>
<dbReference type="SUPFAM" id="SSF55874">
    <property type="entry name" value="ATPase domain of HSP90 chaperone/DNA topoisomerase II/histidine kinase"/>
    <property type="match status" value="1"/>
</dbReference>
<reference evidence="3 4" key="1">
    <citation type="submission" date="2015-04" db="EMBL/GenBank/DDBJ databases">
        <authorList>
            <person name="Syromyatnikov M.Y."/>
            <person name="Popov V.N."/>
        </authorList>
    </citation>
    <scope>NUCLEOTIDE SEQUENCE [LARGE SCALE GENOMIC DNA]</scope>
    <source>
        <strain evidence="3 4">CECT 5292</strain>
    </source>
</reference>
<dbReference type="InterPro" id="IPR050267">
    <property type="entry name" value="Anti-sigma-factor_SerPK"/>
</dbReference>
<dbReference type="GO" id="GO:0004674">
    <property type="term" value="F:protein serine/threonine kinase activity"/>
    <property type="evidence" value="ECO:0007669"/>
    <property type="project" value="UniProtKB-KW"/>
</dbReference>